<feature type="region of interest" description="Disordered" evidence="6">
    <location>
        <begin position="318"/>
        <end position="337"/>
    </location>
</feature>
<accession>A0A6B2M0M9</accession>
<dbReference type="EC" id="2.1.2.9" evidence="2 5"/>
<sequence>MKVVFMGSDPIALPVLKHLLGLKKATFELSAVYTQPDRKSGRGMKLRANEIKTWALEEGLPVHQPLKCGAEDAERMKQEGVDLLLVMAYGQLLPSSILKVAPLGILNLHASILPRLRGASPIHTSVALGLPETGVSLMRITPKMDAGPVADVERVAIGPSDTSGDVHAKLGQACIPLMDRCLDAIAAGNLTFHEQDLSKVTYCRIIEKSDADLDFNQPAEVLASRVRAFTPWPGSRFPYHGKEIHILEAEASLDETSAEPGSLEMDPPGTLRIACGSGSLVVKKLQRPGGNPLAVETFLRGFHMESGEVLQSREMRALESATPFPHRRRGNSAKGNT</sequence>
<feature type="binding site" evidence="5">
    <location>
        <begin position="111"/>
        <end position="114"/>
    </location>
    <ligand>
        <name>(6S)-5,6,7,8-tetrahydrofolate</name>
        <dbReference type="ChEBI" id="CHEBI:57453"/>
    </ligand>
</feature>
<dbReference type="InterPro" id="IPR005793">
    <property type="entry name" value="Formyl_trans_C"/>
</dbReference>
<dbReference type="InterPro" id="IPR002376">
    <property type="entry name" value="Formyl_transf_N"/>
</dbReference>
<comment type="catalytic activity">
    <reaction evidence="5">
        <text>L-methionyl-tRNA(fMet) + (6R)-10-formyltetrahydrofolate = N-formyl-L-methionyl-tRNA(fMet) + (6S)-5,6,7,8-tetrahydrofolate + H(+)</text>
        <dbReference type="Rhea" id="RHEA:24380"/>
        <dbReference type="Rhea" id="RHEA-COMP:9952"/>
        <dbReference type="Rhea" id="RHEA-COMP:9953"/>
        <dbReference type="ChEBI" id="CHEBI:15378"/>
        <dbReference type="ChEBI" id="CHEBI:57453"/>
        <dbReference type="ChEBI" id="CHEBI:78530"/>
        <dbReference type="ChEBI" id="CHEBI:78844"/>
        <dbReference type="ChEBI" id="CHEBI:195366"/>
        <dbReference type="EC" id="2.1.2.9"/>
    </reaction>
</comment>
<dbReference type="CDD" id="cd08646">
    <property type="entry name" value="FMT_core_Met-tRNA-FMT_N"/>
    <property type="match status" value="1"/>
</dbReference>
<dbReference type="InterPro" id="IPR041711">
    <property type="entry name" value="Met-tRNA-FMT_N"/>
</dbReference>
<dbReference type="RefSeq" id="WP_163964496.1">
    <property type="nucleotide sequence ID" value="NZ_JAAGNX010000002.1"/>
</dbReference>
<evidence type="ECO:0000256" key="4">
    <source>
        <dbReference type="ARBA" id="ARBA00022917"/>
    </source>
</evidence>
<dbReference type="GO" id="GO:0004479">
    <property type="term" value="F:methionyl-tRNA formyltransferase activity"/>
    <property type="evidence" value="ECO:0007669"/>
    <property type="project" value="UniProtKB-UniRule"/>
</dbReference>
<dbReference type="Proteomes" id="UP000478417">
    <property type="component" value="Unassembled WGS sequence"/>
</dbReference>
<dbReference type="InterPro" id="IPR044135">
    <property type="entry name" value="Met-tRNA-FMT_C"/>
</dbReference>
<dbReference type="AlphaFoldDB" id="A0A6B2M0M9"/>
<keyword evidence="4 5" id="KW-0648">Protein biosynthesis</keyword>
<evidence type="ECO:0000256" key="2">
    <source>
        <dbReference type="ARBA" id="ARBA00012261"/>
    </source>
</evidence>
<keyword evidence="3 5" id="KW-0808">Transferase</keyword>
<name>A0A6B2M0M9_9BACT</name>
<dbReference type="Gene3D" id="3.40.50.12230">
    <property type="match status" value="1"/>
</dbReference>
<feature type="domain" description="Formyl transferase N-terminal" evidence="7">
    <location>
        <begin position="2"/>
        <end position="170"/>
    </location>
</feature>
<dbReference type="HAMAP" id="MF_00182">
    <property type="entry name" value="Formyl_trans"/>
    <property type="match status" value="1"/>
</dbReference>
<keyword evidence="10" id="KW-1185">Reference proteome</keyword>
<comment type="similarity">
    <text evidence="1 5">Belongs to the Fmt family.</text>
</comment>
<evidence type="ECO:0000256" key="3">
    <source>
        <dbReference type="ARBA" id="ARBA00022679"/>
    </source>
</evidence>
<dbReference type="InterPro" id="IPR005794">
    <property type="entry name" value="Fmt"/>
</dbReference>
<evidence type="ECO:0000313" key="9">
    <source>
        <dbReference type="EMBL" id="NDV62521.1"/>
    </source>
</evidence>
<dbReference type="SUPFAM" id="SSF50486">
    <property type="entry name" value="FMT C-terminal domain-like"/>
    <property type="match status" value="1"/>
</dbReference>
<dbReference type="InterPro" id="IPR036477">
    <property type="entry name" value="Formyl_transf_N_sf"/>
</dbReference>
<organism evidence="9 10">
    <name type="scientific">Oceanipulchritudo coccoides</name>
    <dbReference type="NCBI Taxonomy" id="2706888"/>
    <lineage>
        <taxon>Bacteria</taxon>
        <taxon>Pseudomonadati</taxon>
        <taxon>Verrucomicrobiota</taxon>
        <taxon>Opitutia</taxon>
        <taxon>Puniceicoccales</taxon>
        <taxon>Oceanipulchritudinaceae</taxon>
        <taxon>Oceanipulchritudo</taxon>
    </lineage>
</organism>
<dbReference type="GO" id="GO:0005829">
    <property type="term" value="C:cytosol"/>
    <property type="evidence" value="ECO:0007669"/>
    <property type="project" value="TreeGrafter"/>
</dbReference>
<dbReference type="EMBL" id="JAAGNX010000002">
    <property type="protein sequence ID" value="NDV62521.1"/>
    <property type="molecule type" value="Genomic_DNA"/>
</dbReference>
<dbReference type="SUPFAM" id="SSF53328">
    <property type="entry name" value="Formyltransferase"/>
    <property type="match status" value="1"/>
</dbReference>
<protein>
    <recommendedName>
        <fullName evidence="2 5">Methionyl-tRNA formyltransferase</fullName>
        <ecNumber evidence="2 5">2.1.2.9</ecNumber>
    </recommendedName>
</protein>
<dbReference type="InterPro" id="IPR011034">
    <property type="entry name" value="Formyl_transferase-like_C_sf"/>
</dbReference>
<evidence type="ECO:0000259" key="8">
    <source>
        <dbReference type="Pfam" id="PF02911"/>
    </source>
</evidence>
<comment type="function">
    <text evidence="5">Attaches a formyl group to the free amino group of methionyl-tRNA(fMet). The formyl group appears to play a dual role in the initiator identity of N-formylmethionyl-tRNA by promoting its recognition by IF2 and preventing the misappropriation of this tRNA by the elongation apparatus.</text>
</comment>
<gene>
    <name evidence="5" type="primary">fmt</name>
    <name evidence="9" type="ORF">G0Q06_08670</name>
</gene>
<proteinExistence type="inferred from homology"/>
<dbReference type="PANTHER" id="PTHR11138">
    <property type="entry name" value="METHIONYL-TRNA FORMYLTRANSFERASE"/>
    <property type="match status" value="1"/>
</dbReference>
<reference evidence="9 10" key="1">
    <citation type="submission" date="2020-02" db="EMBL/GenBank/DDBJ databases">
        <title>Albibacoteraceae fam. nov., the first described family within the subdivision 4 Verrucomicrobia.</title>
        <authorList>
            <person name="Xi F."/>
        </authorList>
    </citation>
    <scope>NUCLEOTIDE SEQUENCE [LARGE SCALE GENOMIC DNA]</scope>
    <source>
        <strain evidence="9 10">CK1056</strain>
    </source>
</reference>
<dbReference type="Pfam" id="PF02911">
    <property type="entry name" value="Formyl_trans_C"/>
    <property type="match status" value="1"/>
</dbReference>
<evidence type="ECO:0000259" key="7">
    <source>
        <dbReference type="Pfam" id="PF00551"/>
    </source>
</evidence>
<dbReference type="CDD" id="cd08704">
    <property type="entry name" value="Met_tRNA_FMT_C"/>
    <property type="match status" value="1"/>
</dbReference>
<dbReference type="NCBIfam" id="TIGR00460">
    <property type="entry name" value="fmt"/>
    <property type="match status" value="1"/>
</dbReference>
<dbReference type="Pfam" id="PF00551">
    <property type="entry name" value="Formyl_trans_N"/>
    <property type="match status" value="1"/>
</dbReference>
<dbReference type="PANTHER" id="PTHR11138:SF5">
    <property type="entry name" value="METHIONYL-TRNA FORMYLTRANSFERASE, MITOCHONDRIAL"/>
    <property type="match status" value="1"/>
</dbReference>
<feature type="domain" description="Formyl transferase C-terminal" evidence="8">
    <location>
        <begin position="206"/>
        <end position="302"/>
    </location>
</feature>
<comment type="caution">
    <text evidence="9">The sequence shown here is derived from an EMBL/GenBank/DDBJ whole genome shotgun (WGS) entry which is preliminary data.</text>
</comment>
<evidence type="ECO:0000256" key="1">
    <source>
        <dbReference type="ARBA" id="ARBA00010699"/>
    </source>
</evidence>
<evidence type="ECO:0000256" key="5">
    <source>
        <dbReference type="HAMAP-Rule" id="MF_00182"/>
    </source>
</evidence>
<evidence type="ECO:0000256" key="6">
    <source>
        <dbReference type="SAM" id="MobiDB-lite"/>
    </source>
</evidence>
<evidence type="ECO:0000313" key="10">
    <source>
        <dbReference type="Proteomes" id="UP000478417"/>
    </source>
</evidence>